<evidence type="ECO:0000256" key="3">
    <source>
        <dbReference type="PIRSR" id="PIRSR618191-1"/>
    </source>
</evidence>
<comment type="caution">
    <text evidence="6">The sequence shown here is derived from an EMBL/GenBank/DDBJ whole genome shotgun (WGS) entry which is preliminary data.</text>
</comment>
<feature type="domain" description="4-oxalocrotonate tautomerase-like" evidence="5">
    <location>
        <begin position="2"/>
        <end position="60"/>
    </location>
</feature>
<evidence type="ECO:0000259" key="5">
    <source>
        <dbReference type="Pfam" id="PF01361"/>
    </source>
</evidence>
<dbReference type="InterPro" id="IPR004370">
    <property type="entry name" value="4-OT-like_dom"/>
</dbReference>
<dbReference type="NCBIfam" id="TIGR00013">
    <property type="entry name" value="taut"/>
    <property type="match status" value="1"/>
</dbReference>
<evidence type="ECO:0000256" key="4">
    <source>
        <dbReference type="RuleBase" id="RU362032"/>
    </source>
</evidence>
<feature type="active site" description="Proton acceptor; via imino nitrogen" evidence="3">
    <location>
        <position position="2"/>
    </location>
</feature>
<sequence length="63" mass="6910">MPFAQIYMIEGRTEEQKRAVIEKVSAALVEATGAPIANVRVWIQDVPKENWGIAGVSAKDLGR</sequence>
<dbReference type="AlphaFoldDB" id="A0A7C9N745"/>
<evidence type="ECO:0000256" key="1">
    <source>
        <dbReference type="ARBA" id="ARBA00006723"/>
    </source>
</evidence>
<dbReference type="EMBL" id="VYSB01000001">
    <property type="protein sequence ID" value="MYZ50882.1"/>
    <property type="molecule type" value="Genomic_DNA"/>
</dbReference>
<evidence type="ECO:0000256" key="2">
    <source>
        <dbReference type="ARBA" id="ARBA00023235"/>
    </source>
</evidence>
<dbReference type="CDD" id="cd00491">
    <property type="entry name" value="4Oxalocrotonate_Tautomerase"/>
    <property type="match status" value="1"/>
</dbReference>
<organism evidence="6 7">
    <name type="scientific">Malikia spinosa</name>
    <dbReference type="NCBI Taxonomy" id="86180"/>
    <lineage>
        <taxon>Bacteria</taxon>
        <taxon>Pseudomonadati</taxon>
        <taxon>Pseudomonadota</taxon>
        <taxon>Betaproteobacteria</taxon>
        <taxon>Burkholderiales</taxon>
        <taxon>Comamonadaceae</taxon>
        <taxon>Malikia</taxon>
    </lineage>
</organism>
<evidence type="ECO:0000313" key="6">
    <source>
        <dbReference type="EMBL" id="MYZ50882.1"/>
    </source>
</evidence>
<reference evidence="6 7" key="1">
    <citation type="submission" date="2019-09" db="EMBL/GenBank/DDBJ databases">
        <title>Identification of Malikia spinosa a prominent benzene-, toluene-, and ethylbenzene-degrading bacterium: enrichment, isolation and whole genome sequencing.</title>
        <authorList>
            <person name="Tancsics A."/>
            <person name="Revesz F."/>
            <person name="Kriszt B."/>
        </authorList>
    </citation>
    <scope>NUCLEOTIDE SEQUENCE [LARGE SCALE GENOMIC DNA]</scope>
    <source>
        <strain evidence="6 7">AB6</strain>
    </source>
</reference>
<evidence type="ECO:0000313" key="7">
    <source>
        <dbReference type="Proteomes" id="UP000481947"/>
    </source>
</evidence>
<gene>
    <name evidence="6" type="ORF">F5985_01700</name>
</gene>
<comment type="similarity">
    <text evidence="1 4">Belongs to the 4-oxalocrotonate tautomerase family.</text>
</comment>
<dbReference type="Gene3D" id="3.30.429.10">
    <property type="entry name" value="Macrophage Migration Inhibitory Factor"/>
    <property type="match status" value="1"/>
</dbReference>
<dbReference type="PANTHER" id="PTHR35530:SF1">
    <property type="entry name" value="2-HYDROXYMUCONATE TAUTOMERASE"/>
    <property type="match status" value="1"/>
</dbReference>
<dbReference type="Pfam" id="PF01361">
    <property type="entry name" value="Tautomerase"/>
    <property type="match status" value="1"/>
</dbReference>
<dbReference type="Proteomes" id="UP000481947">
    <property type="component" value="Unassembled WGS sequence"/>
</dbReference>
<dbReference type="InterPro" id="IPR014347">
    <property type="entry name" value="Tautomerase/MIF_sf"/>
</dbReference>
<keyword evidence="2 4" id="KW-0413">Isomerase</keyword>
<dbReference type="RefSeq" id="WP_161124047.1">
    <property type="nucleotide sequence ID" value="NZ_VYSB01000001.1"/>
</dbReference>
<name>A0A7C9N745_9BURK</name>
<protein>
    <recommendedName>
        <fullName evidence="4">Tautomerase</fullName>
        <ecNumber evidence="4">5.3.2.-</ecNumber>
    </recommendedName>
</protein>
<dbReference type="NCBIfam" id="NF002571">
    <property type="entry name" value="PRK02220.1"/>
    <property type="match status" value="1"/>
</dbReference>
<accession>A0A7C9N745</accession>
<dbReference type="GO" id="GO:0016853">
    <property type="term" value="F:isomerase activity"/>
    <property type="evidence" value="ECO:0007669"/>
    <property type="project" value="UniProtKB-UniRule"/>
</dbReference>
<dbReference type="EC" id="5.3.2.-" evidence="4"/>
<dbReference type="InterPro" id="IPR018191">
    <property type="entry name" value="4-OT"/>
</dbReference>
<proteinExistence type="inferred from homology"/>
<dbReference type="SUPFAM" id="SSF55331">
    <property type="entry name" value="Tautomerase/MIF"/>
    <property type="match status" value="1"/>
</dbReference>
<dbReference type="PANTHER" id="PTHR35530">
    <property type="entry name" value="TAUTOMERASE-RELATED"/>
    <property type="match status" value="1"/>
</dbReference>